<dbReference type="EMBL" id="QKRW01000022">
    <property type="protein sequence ID" value="RAL62887.1"/>
    <property type="molecule type" value="Genomic_DNA"/>
</dbReference>
<accession>A0A395IRF3</accession>
<evidence type="ECO:0000313" key="1">
    <source>
        <dbReference type="EMBL" id="RAL62887.1"/>
    </source>
</evidence>
<dbReference type="NCBIfam" id="TIGR04076">
    <property type="entry name" value="TIGR04076 family protein"/>
    <property type="match status" value="1"/>
</dbReference>
<evidence type="ECO:0000313" key="2">
    <source>
        <dbReference type="Proteomes" id="UP000249056"/>
    </source>
</evidence>
<dbReference type="OrthoDB" id="2838513at2759"/>
<sequence length="158" mass="17292">MYNSKATTGISMLIIQHSLPLTTHLRENSFRACLPTIMATSSTSTVDDYFQLYDIRVEVVCPPSAKILCGAKEGDHFTLEGEMLYLPPGQGISIYSLSSVLPFLAAKQRFTHANDWIATDGLIACPDPNCGSQLKITRTGLRTFRHGETTIVGLKGNI</sequence>
<comment type="caution">
    <text evidence="1">The sequence shown here is derived from an EMBL/GenBank/DDBJ whole genome shotgun (WGS) entry which is preliminary data.</text>
</comment>
<organism evidence="1 2">
    <name type="scientific">Monilinia fructigena</name>
    <dbReference type="NCBI Taxonomy" id="38457"/>
    <lineage>
        <taxon>Eukaryota</taxon>
        <taxon>Fungi</taxon>
        <taxon>Dikarya</taxon>
        <taxon>Ascomycota</taxon>
        <taxon>Pezizomycotina</taxon>
        <taxon>Leotiomycetes</taxon>
        <taxon>Helotiales</taxon>
        <taxon>Sclerotiniaceae</taxon>
        <taxon>Monilinia</taxon>
    </lineage>
</organism>
<protein>
    <submittedName>
        <fullName evidence="1">Uncharacterized protein</fullName>
    </submittedName>
</protein>
<keyword evidence="2" id="KW-1185">Reference proteome</keyword>
<gene>
    <name evidence="1" type="ORF">DID88_004728</name>
</gene>
<name>A0A395IRF3_9HELO</name>
<dbReference type="Proteomes" id="UP000249056">
    <property type="component" value="Unassembled WGS sequence"/>
</dbReference>
<reference evidence="1 2" key="1">
    <citation type="submission" date="2018-06" db="EMBL/GenBank/DDBJ databases">
        <title>Genome Sequence of the Brown Rot Fungal Pathogen Monilinia fructigena.</title>
        <authorList>
            <person name="Landi L."/>
            <person name="De Miccolis Angelini R.M."/>
            <person name="Pollastro S."/>
            <person name="Abate D."/>
            <person name="Faretra F."/>
            <person name="Romanazzi G."/>
        </authorList>
    </citation>
    <scope>NUCLEOTIDE SEQUENCE [LARGE SCALE GENOMIC DNA]</scope>
    <source>
        <strain evidence="1 2">Mfrg269</strain>
    </source>
</reference>
<proteinExistence type="predicted"/>
<dbReference type="InterPro" id="IPR023811">
    <property type="entry name" value="CHP04076"/>
</dbReference>
<dbReference type="AlphaFoldDB" id="A0A395IRF3"/>